<keyword evidence="2" id="KW-0479">Metal-binding</keyword>
<evidence type="ECO:0000259" key="5">
    <source>
        <dbReference type="Pfam" id="PF24827"/>
    </source>
</evidence>
<dbReference type="GO" id="GO:0016788">
    <property type="term" value="F:hydrolase activity, acting on ester bonds"/>
    <property type="evidence" value="ECO:0007669"/>
    <property type="project" value="InterPro"/>
</dbReference>
<feature type="domain" description="Succinylglutamate desuccinylase/Aspartoacylase catalytic" evidence="5">
    <location>
        <begin position="72"/>
        <end position="250"/>
    </location>
</feature>
<dbReference type="PIRSF" id="PIRSF039012">
    <property type="entry name" value="ASP"/>
    <property type="match status" value="1"/>
</dbReference>
<evidence type="ECO:0000256" key="2">
    <source>
        <dbReference type="ARBA" id="ARBA00022723"/>
    </source>
</evidence>
<evidence type="ECO:0000256" key="1">
    <source>
        <dbReference type="ARBA" id="ARBA00001947"/>
    </source>
</evidence>
<gene>
    <name evidence="6" type="ORF">THMIRHAT_17250</name>
</gene>
<dbReference type="InterPro" id="IPR053138">
    <property type="entry name" value="N-alpha-Ac-DABA_deacetylase"/>
</dbReference>
<keyword evidence="3" id="KW-0378">Hydrolase</keyword>
<dbReference type="Proteomes" id="UP000501466">
    <property type="component" value="Chromosome"/>
</dbReference>
<dbReference type="GO" id="GO:0016811">
    <property type="term" value="F:hydrolase activity, acting on carbon-nitrogen (but not peptide) bonds, in linear amides"/>
    <property type="evidence" value="ECO:0007669"/>
    <property type="project" value="InterPro"/>
</dbReference>
<name>A0A6F8PPD7_9GAMM</name>
<comment type="cofactor">
    <cofactor evidence="1">
        <name>Zn(2+)</name>
        <dbReference type="ChEBI" id="CHEBI:29105"/>
    </cofactor>
</comment>
<evidence type="ECO:0000256" key="4">
    <source>
        <dbReference type="ARBA" id="ARBA00022833"/>
    </source>
</evidence>
<evidence type="ECO:0000313" key="6">
    <source>
        <dbReference type="EMBL" id="BBP43979.1"/>
    </source>
</evidence>
<accession>A0A6F8PPD7</accession>
<organism evidence="6 7">
    <name type="scientific">Thiosulfativibrio zosterae</name>
    <dbReference type="NCBI Taxonomy" id="2675053"/>
    <lineage>
        <taxon>Bacteria</taxon>
        <taxon>Pseudomonadati</taxon>
        <taxon>Pseudomonadota</taxon>
        <taxon>Gammaproteobacteria</taxon>
        <taxon>Thiotrichales</taxon>
        <taxon>Piscirickettsiaceae</taxon>
        <taxon>Thiosulfativibrio</taxon>
    </lineage>
</organism>
<dbReference type="InterPro" id="IPR055438">
    <property type="entry name" value="AstE_AspA_cat"/>
</dbReference>
<dbReference type="AlphaFoldDB" id="A0A6F8PPD7"/>
<sequence length="376" mass="41221">MDSPATPKHATASAVTETVARKPRVLRNKAITIGEQIILPGERKTVDLQVGKLYTHGELNMPVQVINGKQKGPVLFVCAAIHGDELNGVEIIRRLLKVKSMNRLKGTLIAVPIVNLYGFINQSRYLPDRRDLNRSFPGSQSGSLASRMAYLFLNEIVKQCSHGIDLHTGAINRTNLPQIRANLEDPETLEMANAFGAPLMMNAPLRAGSLRASAVKRNIPILLYEAGEALRFDELAIRAGVNGILNVMKSLSMIPSSRKKTTPIKPAIAKASYWVRAPHSGIFRSVVKDGDRVQKNSTLLGVVSDPFGEAEFEIYPPYSGIVVGQMVMPLVNEGEALFHIAQFARTDIAEERVGTFAEELQMDDNLPYSSDDIPSV</sequence>
<dbReference type="CDD" id="cd06251">
    <property type="entry name" value="M14_ASTE_ASPA-like"/>
    <property type="match status" value="1"/>
</dbReference>
<dbReference type="Gene3D" id="3.40.630.10">
    <property type="entry name" value="Zn peptidases"/>
    <property type="match status" value="1"/>
</dbReference>
<dbReference type="RefSeq" id="WP_173291737.1">
    <property type="nucleotide sequence ID" value="NZ_AP021888.1"/>
</dbReference>
<keyword evidence="7" id="KW-1185">Reference proteome</keyword>
<dbReference type="Pfam" id="PF24827">
    <property type="entry name" value="AstE_AspA_cat"/>
    <property type="match status" value="1"/>
</dbReference>
<dbReference type="SUPFAM" id="SSF53187">
    <property type="entry name" value="Zn-dependent exopeptidases"/>
    <property type="match status" value="1"/>
</dbReference>
<keyword evidence="4" id="KW-0862">Zinc</keyword>
<dbReference type="EMBL" id="AP021888">
    <property type="protein sequence ID" value="BBP43979.1"/>
    <property type="molecule type" value="Genomic_DNA"/>
</dbReference>
<dbReference type="KEGG" id="tzo:THMIRHAT_17250"/>
<proteinExistence type="predicted"/>
<protein>
    <submittedName>
        <fullName evidence="6">Deacylase</fullName>
    </submittedName>
</protein>
<dbReference type="InterPro" id="IPR043795">
    <property type="entry name" value="N-alpha-Ac-DABA-like"/>
</dbReference>
<dbReference type="GO" id="GO:0046872">
    <property type="term" value="F:metal ion binding"/>
    <property type="evidence" value="ECO:0007669"/>
    <property type="project" value="UniProtKB-KW"/>
</dbReference>
<evidence type="ECO:0000313" key="7">
    <source>
        <dbReference type="Proteomes" id="UP000501466"/>
    </source>
</evidence>
<reference evidence="7" key="1">
    <citation type="submission" date="2019-11" db="EMBL/GenBank/DDBJ databases">
        <title>Isolation and characterization of two novel species in the genus Thiomicrorhabdus.</title>
        <authorList>
            <person name="Mochizuki J."/>
            <person name="Kojima H."/>
            <person name="Fukui M."/>
        </authorList>
    </citation>
    <scope>NUCLEOTIDE SEQUENCE [LARGE SCALE GENOMIC DNA]</scope>
    <source>
        <strain evidence="7">AkT22</strain>
    </source>
</reference>
<evidence type="ECO:0000256" key="3">
    <source>
        <dbReference type="ARBA" id="ARBA00022801"/>
    </source>
</evidence>
<dbReference type="PANTHER" id="PTHR37326">
    <property type="entry name" value="BLL3975 PROTEIN"/>
    <property type="match status" value="1"/>
</dbReference>
<dbReference type="PANTHER" id="PTHR37326:SF2">
    <property type="entry name" value="SUCCINYLGLUTAMATE DESUCCINYLASE_ASPARTOACYLASE FAMILY PROTEIN"/>
    <property type="match status" value="1"/>
</dbReference>